<dbReference type="SMART" id="SM00369">
    <property type="entry name" value="LRR_TYP"/>
    <property type="match status" value="3"/>
</dbReference>
<dbReference type="InterPro" id="IPR038005">
    <property type="entry name" value="RX-like_CC"/>
</dbReference>
<evidence type="ECO:0008006" key="13">
    <source>
        <dbReference type="Google" id="ProtNLM"/>
    </source>
</evidence>
<dbReference type="Pfam" id="PF13855">
    <property type="entry name" value="LRR_8"/>
    <property type="match status" value="1"/>
</dbReference>
<dbReference type="InterPro" id="IPR058922">
    <property type="entry name" value="WHD_DRP"/>
</dbReference>
<dbReference type="GO" id="GO:0005524">
    <property type="term" value="F:ATP binding"/>
    <property type="evidence" value="ECO:0007669"/>
    <property type="project" value="UniProtKB-KW"/>
</dbReference>
<dbReference type="Gene3D" id="3.40.50.300">
    <property type="entry name" value="P-loop containing nucleotide triphosphate hydrolases"/>
    <property type="match status" value="1"/>
</dbReference>
<dbReference type="InterPro" id="IPR041118">
    <property type="entry name" value="Rx_N"/>
</dbReference>
<dbReference type="InterPro" id="IPR056789">
    <property type="entry name" value="LRR_R13L1-DRL21"/>
</dbReference>
<feature type="domain" description="Disease resistance N-terminal" evidence="7">
    <location>
        <begin position="7"/>
        <end position="92"/>
    </location>
</feature>
<keyword evidence="3" id="KW-0547">Nucleotide-binding</keyword>
<evidence type="ECO:0000259" key="6">
    <source>
        <dbReference type="Pfam" id="PF00931"/>
    </source>
</evidence>
<dbReference type="InterPro" id="IPR057135">
    <property type="entry name" value="At4g27190-like_LRR"/>
</dbReference>
<keyword evidence="5" id="KW-0067">ATP-binding</keyword>
<dbReference type="InterPro" id="IPR042197">
    <property type="entry name" value="Apaf_helical"/>
</dbReference>
<keyword evidence="2" id="KW-0677">Repeat</keyword>
<dbReference type="InterPro" id="IPR036388">
    <property type="entry name" value="WH-like_DNA-bd_sf"/>
</dbReference>
<proteinExistence type="predicted"/>
<evidence type="ECO:0000259" key="7">
    <source>
        <dbReference type="Pfam" id="PF18052"/>
    </source>
</evidence>
<dbReference type="PANTHER" id="PTHR36766:SF38">
    <property type="entry name" value="DISEASE RESISTANCE PROTEIN RGA3"/>
    <property type="match status" value="1"/>
</dbReference>
<evidence type="ECO:0000313" key="11">
    <source>
        <dbReference type="EMBL" id="CAL1376387.1"/>
    </source>
</evidence>
<dbReference type="SUPFAM" id="SSF52540">
    <property type="entry name" value="P-loop containing nucleoside triphosphate hydrolases"/>
    <property type="match status" value="1"/>
</dbReference>
<evidence type="ECO:0000256" key="4">
    <source>
        <dbReference type="ARBA" id="ARBA00022821"/>
    </source>
</evidence>
<dbReference type="EMBL" id="OZ034816">
    <property type="protein sequence ID" value="CAL1376387.1"/>
    <property type="molecule type" value="Genomic_DNA"/>
</dbReference>
<reference evidence="11 12" key="1">
    <citation type="submission" date="2024-04" db="EMBL/GenBank/DDBJ databases">
        <authorList>
            <person name="Fracassetti M."/>
        </authorList>
    </citation>
    <scope>NUCLEOTIDE SEQUENCE [LARGE SCALE GENOMIC DNA]</scope>
</reference>
<feature type="domain" description="Disease resistance protein winged helix" evidence="9">
    <location>
        <begin position="421"/>
        <end position="493"/>
    </location>
</feature>
<dbReference type="GO" id="GO:0051707">
    <property type="term" value="P:response to other organism"/>
    <property type="evidence" value="ECO:0007669"/>
    <property type="project" value="UniProtKB-ARBA"/>
</dbReference>
<dbReference type="InterPro" id="IPR027417">
    <property type="entry name" value="P-loop_NTPase"/>
</dbReference>
<evidence type="ECO:0000256" key="2">
    <source>
        <dbReference type="ARBA" id="ARBA00022737"/>
    </source>
</evidence>
<keyword evidence="12" id="KW-1185">Reference proteome</keyword>
<dbReference type="GO" id="GO:0006952">
    <property type="term" value="P:defense response"/>
    <property type="evidence" value="ECO:0007669"/>
    <property type="project" value="UniProtKB-KW"/>
</dbReference>
<evidence type="ECO:0000259" key="8">
    <source>
        <dbReference type="Pfam" id="PF23247"/>
    </source>
</evidence>
<dbReference type="InterPro" id="IPR001611">
    <property type="entry name" value="Leu-rich_rpt"/>
</dbReference>
<dbReference type="InterPro" id="IPR002182">
    <property type="entry name" value="NB-ARC"/>
</dbReference>
<dbReference type="GO" id="GO:0043531">
    <property type="term" value="F:ADP binding"/>
    <property type="evidence" value="ECO:0007669"/>
    <property type="project" value="InterPro"/>
</dbReference>
<keyword evidence="1" id="KW-0433">Leucine-rich repeat</keyword>
<dbReference type="Pfam" id="PF23247">
    <property type="entry name" value="LRR_RPS2"/>
    <property type="match status" value="1"/>
</dbReference>
<evidence type="ECO:0000256" key="3">
    <source>
        <dbReference type="ARBA" id="ARBA00022741"/>
    </source>
</evidence>
<dbReference type="AlphaFoldDB" id="A0AAV2DSA8"/>
<dbReference type="Pfam" id="PF18052">
    <property type="entry name" value="Rx_N"/>
    <property type="match status" value="1"/>
</dbReference>
<sequence length="1175" mass="132252">MAAALAGFVLKQLASLAVDKASLLWNLKSDILKLQNTVSSIQAVLLDAEGQSGKNHQVQLWLKRLEAVLYDAEDLLDDFSTEVLRRKQMDGNVVANEVSLFCSESNQVAYGLEIANQIKLIQSKLEEIDQDRNQFYFQTFPVSDDKEWRETYSSIPDVVVGREEDKRKIIDMLLLSGYKEKVVVVPIIGIGGLGKTTLAQLIYNDDIIKTHFVCKVWVCVAENFDPKLLVNRILESITKEKVGDLALDTLKDLLHEKIKNKHILLVLDDVWNDDRGKWDRFKNLFASSPAEGIRIMVTTRSLNIAKLTATKLIVPHELQGLSEHESWSLFKKMAFGEGVEPSQRYVEIGKKILRKCYGVPLVVRTMGGLLSSKETETEWKAISEEQLLSLAREDSDILATLKLSYDNLPSNLKRCFAYSSLFPKDYKIDVKTLVQLWMAQGYITKSSQSSLLEDVGVEYFKNLLWRSFFQEVTKDDDGNMESCKMHDLMHDLAVAVAGEEIKCFSVDSTGSGSLLNVGDVNLERIRHISIDLQDRNRLWSDIAWEAPALLAKATRLRTLLILKNCSRGAELDISCGRIFSEMTRLRVFGLGGAKIEISSFFFYKLKHLRYLDLSSNEMETLPNEMTSLVNLQVLDLNFCQRLWLLPTGLGKLSNLVYLDLYGCSDLSCIPAGIENLSLLREFPFFILAKAAADSSRETAACLGELQSLDNLNGRLVITNLEWVKDKSDAEAANLKEKSQLRTLELFWSPANNYNMAARRGCDHERSILEGLQPHPNLKRILMQFYGGSSIPTTSGWFSSLRNLVEIGLFYCGKLQSLPSLAPLVFLQALKLYGLDSLEYVQSETVASSSSPSSNNDLQFLPSLESLFIEECRNLIGWSARDTEDKSPPLPRVSTLKIGGCPKMVSVPRFLVNFDEVELKDVSSELLGAFGASLVSPSAHPRFEQLSLECAKDFPQGSTLNLTSLVMLCISHCDDLTTLSPSILRHLSSLQELHIQYCEILELEDGDGDDMLPQQVLPSLRILTVRKVPKLVALPKWFQHSSNLQQLELYGCDNLKCLPNWLTELTALETLILPYHGYISSRCRKSTGEDWPNISHIPNIQVDGKYVQQGGRYLGIFEEEDDDDDSEEGDIEGGEEVEAEQQQQQQGASWHIQISRLSENCFARITCNLFEKCFLP</sequence>
<dbReference type="Gene3D" id="1.10.8.430">
    <property type="entry name" value="Helical domain of apoptotic protease-activating factors"/>
    <property type="match status" value="1"/>
</dbReference>
<dbReference type="CDD" id="cd14798">
    <property type="entry name" value="RX-CC_like"/>
    <property type="match status" value="1"/>
</dbReference>
<dbReference type="Gene3D" id="1.20.5.4130">
    <property type="match status" value="1"/>
</dbReference>
<dbReference type="PROSITE" id="PS51450">
    <property type="entry name" value="LRR"/>
    <property type="match status" value="1"/>
</dbReference>
<dbReference type="Pfam" id="PF00931">
    <property type="entry name" value="NB-ARC"/>
    <property type="match status" value="1"/>
</dbReference>
<evidence type="ECO:0000259" key="9">
    <source>
        <dbReference type="Pfam" id="PF23559"/>
    </source>
</evidence>
<dbReference type="InterPro" id="IPR003591">
    <property type="entry name" value="Leu-rich_rpt_typical-subtyp"/>
</dbReference>
<feature type="domain" description="Disease resistance protein At4g27190-like leucine-rich repeats" evidence="8">
    <location>
        <begin position="959"/>
        <end position="1070"/>
    </location>
</feature>
<evidence type="ECO:0000259" key="10">
    <source>
        <dbReference type="Pfam" id="PF25019"/>
    </source>
</evidence>
<protein>
    <recommendedName>
        <fullName evidence="13">Disease resistance protein RGA3</fullName>
    </recommendedName>
</protein>
<feature type="domain" description="R13L1/DRL21-like LRR repeat region" evidence="10">
    <location>
        <begin position="702"/>
        <end position="833"/>
    </location>
</feature>
<dbReference type="FunFam" id="1.10.10.10:FF:000322">
    <property type="entry name" value="Probable disease resistance protein At1g63360"/>
    <property type="match status" value="1"/>
</dbReference>
<dbReference type="Proteomes" id="UP001497516">
    <property type="component" value="Chromosome 3"/>
</dbReference>
<dbReference type="Pfam" id="PF25019">
    <property type="entry name" value="LRR_R13L1-DRL21"/>
    <property type="match status" value="1"/>
</dbReference>
<feature type="domain" description="NB-ARC" evidence="6">
    <location>
        <begin position="163"/>
        <end position="336"/>
    </location>
</feature>
<evidence type="ECO:0000256" key="5">
    <source>
        <dbReference type="ARBA" id="ARBA00022840"/>
    </source>
</evidence>
<dbReference type="InterPro" id="IPR032675">
    <property type="entry name" value="LRR_dom_sf"/>
</dbReference>
<keyword evidence="4" id="KW-0611">Plant defense</keyword>
<dbReference type="PANTHER" id="PTHR36766">
    <property type="entry name" value="PLANT BROAD-SPECTRUM MILDEW RESISTANCE PROTEIN RPW8"/>
    <property type="match status" value="1"/>
</dbReference>
<dbReference type="Gene3D" id="3.80.10.10">
    <property type="entry name" value="Ribonuclease Inhibitor"/>
    <property type="match status" value="3"/>
</dbReference>
<accession>A0AAV2DSA8</accession>
<gene>
    <name evidence="11" type="ORF">LTRI10_LOCUS18121</name>
</gene>
<dbReference type="Gene3D" id="1.10.10.10">
    <property type="entry name" value="Winged helix-like DNA-binding domain superfamily/Winged helix DNA-binding domain"/>
    <property type="match status" value="1"/>
</dbReference>
<organism evidence="11 12">
    <name type="scientific">Linum trigynum</name>
    <dbReference type="NCBI Taxonomy" id="586398"/>
    <lineage>
        <taxon>Eukaryota</taxon>
        <taxon>Viridiplantae</taxon>
        <taxon>Streptophyta</taxon>
        <taxon>Embryophyta</taxon>
        <taxon>Tracheophyta</taxon>
        <taxon>Spermatophyta</taxon>
        <taxon>Magnoliopsida</taxon>
        <taxon>eudicotyledons</taxon>
        <taxon>Gunneridae</taxon>
        <taxon>Pentapetalae</taxon>
        <taxon>rosids</taxon>
        <taxon>fabids</taxon>
        <taxon>Malpighiales</taxon>
        <taxon>Linaceae</taxon>
        <taxon>Linum</taxon>
    </lineage>
</organism>
<dbReference type="SUPFAM" id="SSF52047">
    <property type="entry name" value="RNI-like"/>
    <property type="match status" value="1"/>
</dbReference>
<evidence type="ECO:0000313" key="12">
    <source>
        <dbReference type="Proteomes" id="UP001497516"/>
    </source>
</evidence>
<name>A0AAV2DSA8_9ROSI</name>
<evidence type="ECO:0000256" key="1">
    <source>
        <dbReference type="ARBA" id="ARBA00022614"/>
    </source>
</evidence>
<dbReference type="PRINTS" id="PR00364">
    <property type="entry name" value="DISEASERSIST"/>
</dbReference>
<dbReference type="Pfam" id="PF23559">
    <property type="entry name" value="WHD_DRP"/>
    <property type="match status" value="1"/>
</dbReference>
<dbReference type="SUPFAM" id="SSF52058">
    <property type="entry name" value="L domain-like"/>
    <property type="match status" value="1"/>
</dbReference>